<reference evidence="1 2" key="2">
    <citation type="submission" date="2018-11" db="EMBL/GenBank/DDBJ databases">
        <authorList>
            <consortium name="Pathogen Informatics"/>
        </authorList>
    </citation>
    <scope>NUCLEOTIDE SEQUENCE [LARGE SCALE GENOMIC DNA]</scope>
</reference>
<evidence type="ECO:0000313" key="3">
    <source>
        <dbReference type="WBParaSite" id="ASIM_0001205301-mRNA-1"/>
    </source>
</evidence>
<proteinExistence type="predicted"/>
<dbReference type="EMBL" id="UYRR01031078">
    <property type="protein sequence ID" value="VDK45248.1"/>
    <property type="molecule type" value="Genomic_DNA"/>
</dbReference>
<dbReference type="OrthoDB" id="5821886at2759"/>
<name>A0A0M3JV19_ANISI</name>
<dbReference type="WBParaSite" id="ASIM_0001205301-mRNA-1">
    <property type="protein sequence ID" value="ASIM_0001205301-mRNA-1"/>
    <property type="gene ID" value="ASIM_0001205301"/>
</dbReference>
<sequence length="142" mass="16174">MFRCILVVDCGVVQQRHATLPVCPPGARPMYRPDGEPRKCLPHQNSLCINALPDQPNAETVCCWHNLVDYYCCLDVRPAECPNYRNVTVVVHNAYPHNPFALRSYHFREGIEDELASLAEKGLLSRNDLQNEDRISARRNAD</sequence>
<evidence type="ECO:0000313" key="1">
    <source>
        <dbReference type="EMBL" id="VDK45248.1"/>
    </source>
</evidence>
<keyword evidence="2" id="KW-1185">Reference proteome</keyword>
<organism evidence="3">
    <name type="scientific">Anisakis simplex</name>
    <name type="common">Herring worm</name>
    <dbReference type="NCBI Taxonomy" id="6269"/>
    <lineage>
        <taxon>Eukaryota</taxon>
        <taxon>Metazoa</taxon>
        <taxon>Ecdysozoa</taxon>
        <taxon>Nematoda</taxon>
        <taxon>Chromadorea</taxon>
        <taxon>Rhabditida</taxon>
        <taxon>Spirurina</taxon>
        <taxon>Ascaridomorpha</taxon>
        <taxon>Ascaridoidea</taxon>
        <taxon>Anisakidae</taxon>
        <taxon>Anisakis</taxon>
        <taxon>Anisakis simplex complex</taxon>
    </lineage>
</organism>
<evidence type="ECO:0000313" key="2">
    <source>
        <dbReference type="Proteomes" id="UP000267096"/>
    </source>
</evidence>
<gene>
    <name evidence="1" type="ORF">ASIM_LOCUS11519</name>
</gene>
<reference evidence="3" key="1">
    <citation type="submission" date="2017-02" db="UniProtKB">
        <authorList>
            <consortium name="WormBaseParasite"/>
        </authorList>
    </citation>
    <scope>IDENTIFICATION</scope>
</reference>
<protein>
    <submittedName>
        <fullName evidence="3">Cysteine-rich CWC</fullName>
    </submittedName>
</protein>
<dbReference type="Proteomes" id="UP000267096">
    <property type="component" value="Unassembled WGS sequence"/>
</dbReference>
<dbReference type="AlphaFoldDB" id="A0A0M3JV19"/>
<accession>A0A0M3JV19</accession>